<sequence length="656" mass="72568">METYFEDSNPDPEAEEEVSASVAIEVDDEDEPNQVETEGADSNTDLDDVDDGPEQPDVERFSSMLQEAQHLATQYCHENAWKVLASKGFLDLVSFMALKKREREEIEAQNEHESASSEVQEVNWHGRDSAPSGTPGLPFTTISGENLSQSVCEVDWHGRGSVLSRTPGLAITTLSGGWGSSQENMVLVEEEEDSPGSEPELGAKSHKVNWRCGGSAPSGTPGLTIAALSRRFGCRDMVLAEEEEGSPESEPELAAHWPGYPREVGWCSQGFAPSETTGSSVTGGADNEDSSLEDEEKRTPSIGSSGHLSLVALGLEPGGDLGDLQSELASLQDADGSLYSGPEDLDGLGGGDDQGAEDAKCTINTPFDRALDLWKDQERLGKACTSLTAKSKDLRLDVFLWTRLTGMLGVLNFYLNPALRYTWREASLVIARIQGGGEKRVHKLCQWVLDFVRIGELPSPRYGQAHWMILEDEDIKQTIQLHLLECTKARHVTAGDIIEIVSTPELQEKFSQAGITKLTISECTACHWLSRLDWQYGQPRKGMYIDGHEHEDVVEYRKAFVKRWKEYEKRFHLWDDNSDLLPLLNGFPVPKAHGRFCLILVTHDESTFFQNDLQKTRWAHKGDKPTPQPKGNGQSLMVSDFLTADWGRLCDGKESV</sequence>
<feature type="compositionally biased region" description="Basic and acidic residues" evidence="1">
    <location>
        <begin position="106"/>
        <end position="115"/>
    </location>
</feature>
<name>A0AAD4L7F2_9AGAM</name>
<dbReference type="PANTHER" id="PTHR35871">
    <property type="entry name" value="EXPRESSED PROTEIN"/>
    <property type="match status" value="1"/>
</dbReference>
<dbReference type="PANTHER" id="PTHR35871:SF1">
    <property type="entry name" value="CXC1-LIKE CYSTEINE CLUSTER ASSOCIATED WITH KDZ TRANSPOSASES DOMAIN-CONTAINING PROTEIN"/>
    <property type="match status" value="1"/>
</dbReference>
<evidence type="ECO:0000313" key="2">
    <source>
        <dbReference type="EMBL" id="KAH8980000.1"/>
    </source>
</evidence>
<feature type="region of interest" description="Disordered" evidence="1">
    <location>
        <begin position="1"/>
        <end position="57"/>
    </location>
</feature>
<comment type="caution">
    <text evidence="2">The sequence shown here is derived from an EMBL/GenBank/DDBJ whole genome shotgun (WGS) entry which is preliminary data.</text>
</comment>
<proteinExistence type="predicted"/>
<feature type="compositionally biased region" description="Polar residues" evidence="1">
    <location>
        <begin position="34"/>
        <end position="43"/>
    </location>
</feature>
<feature type="compositionally biased region" description="Acidic residues" evidence="1">
    <location>
        <begin position="44"/>
        <end position="56"/>
    </location>
</feature>
<organism evidence="2 3">
    <name type="scientific">Lactarius akahatsu</name>
    <dbReference type="NCBI Taxonomy" id="416441"/>
    <lineage>
        <taxon>Eukaryota</taxon>
        <taxon>Fungi</taxon>
        <taxon>Dikarya</taxon>
        <taxon>Basidiomycota</taxon>
        <taxon>Agaricomycotina</taxon>
        <taxon>Agaricomycetes</taxon>
        <taxon>Russulales</taxon>
        <taxon>Russulaceae</taxon>
        <taxon>Lactarius</taxon>
    </lineage>
</organism>
<gene>
    <name evidence="2" type="ORF">EDB92DRAFT_1954391</name>
</gene>
<dbReference type="Proteomes" id="UP001201163">
    <property type="component" value="Unassembled WGS sequence"/>
</dbReference>
<dbReference type="AlphaFoldDB" id="A0AAD4L7F2"/>
<feature type="region of interest" description="Disordered" evidence="1">
    <location>
        <begin position="106"/>
        <end position="137"/>
    </location>
</feature>
<evidence type="ECO:0000256" key="1">
    <source>
        <dbReference type="SAM" id="MobiDB-lite"/>
    </source>
</evidence>
<reference evidence="2" key="1">
    <citation type="submission" date="2022-01" db="EMBL/GenBank/DDBJ databases">
        <title>Comparative genomics reveals a dynamic genome evolution in the ectomycorrhizal milk-cap (Lactarius) mushrooms.</title>
        <authorList>
            <consortium name="DOE Joint Genome Institute"/>
            <person name="Lebreton A."/>
            <person name="Tang N."/>
            <person name="Kuo A."/>
            <person name="LaButti K."/>
            <person name="Drula E."/>
            <person name="Barry K."/>
            <person name="Clum A."/>
            <person name="Lipzen A."/>
            <person name="Mousain D."/>
            <person name="Ng V."/>
            <person name="Wang R."/>
            <person name="Wang X."/>
            <person name="Dai Y."/>
            <person name="Henrissat B."/>
            <person name="Grigoriev I.V."/>
            <person name="Guerin-Laguette A."/>
            <person name="Yu F."/>
            <person name="Martin F.M."/>
        </authorList>
    </citation>
    <scope>NUCLEOTIDE SEQUENCE</scope>
    <source>
        <strain evidence="2">QP</strain>
    </source>
</reference>
<evidence type="ECO:0000313" key="3">
    <source>
        <dbReference type="Proteomes" id="UP001201163"/>
    </source>
</evidence>
<feature type="region of interest" description="Disordered" evidence="1">
    <location>
        <begin position="267"/>
        <end position="305"/>
    </location>
</feature>
<protein>
    <submittedName>
        <fullName evidence="2">Uncharacterized protein</fullName>
    </submittedName>
</protein>
<dbReference type="EMBL" id="JAKELL010000148">
    <property type="protein sequence ID" value="KAH8980000.1"/>
    <property type="molecule type" value="Genomic_DNA"/>
</dbReference>
<feature type="compositionally biased region" description="Acidic residues" evidence="1">
    <location>
        <begin position="1"/>
        <end position="18"/>
    </location>
</feature>
<accession>A0AAD4L7F2</accession>
<keyword evidence="3" id="KW-1185">Reference proteome</keyword>